<dbReference type="AlphaFoldDB" id="A0A1C3RLH7"/>
<keyword evidence="2" id="KW-1185">Reference proteome</keyword>
<organism evidence="1 2">
    <name type="scientific">Candidatus Terasakiella magnetica</name>
    <dbReference type="NCBI Taxonomy" id="1867952"/>
    <lineage>
        <taxon>Bacteria</taxon>
        <taxon>Pseudomonadati</taxon>
        <taxon>Pseudomonadota</taxon>
        <taxon>Alphaproteobacteria</taxon>
        <taxon>Rhodospirillales</taxon>
        <taxon>Terasakiellaceae</taxon>
        <taxon>Terasakiella</taxon>
    </lineage>
</organism>
<accession>A0A1C3RLH7</accession>
<reference evidence="1 2" key="1">
    <citation type="submission" date="2016-07" db="EMBL/GenBank/DDBJ databases">
        <authorList>
            <person name="Lefevre C.T."/>
        </authorList>
    </citation>
    <scope>NUCLEOTIDE SEQUENCE [LARGE SCALE GENOMIC DNA]</scope>
    <source>
        <strain evidence="1">PR1</strain>
    </source>
</reference>
<evidence type="ECO:0000313" key="1">
    <source>
        <dbReference type="EMBL" id="SCA58117.1"/>
    </source>
</evidence>
<protein>
    <submittedName>
        <fullName evidence="1">Uncharacterized protein</fullName>
    </submittedName>
</protein>
<sequence length="100" mass="11741">MFNISKTTYNMARKRGFIIELDTWPSAFGEDHEDVLSLTFHELDEDGHPDYDNFFASYRVEEQGLFWKGQIYGNGEEFPHWIASEEALRHVIKHAMSTIQ</sequence>
<proteinExistence type="predicted"/>
<dbReference type="STRING" id="1867952.MTBPR1_80171"/>
<name>A0A1C3RLH7_9PROT</name>
<dbReference type="EMBL" id="FLYE01000047">
    <property type="protein sequence ID" value="SCA58117.1"/>
    <property type="molecule type" value="Genomic_DNA"/>
</dbReference>
<dbReference type="Proteomes" id="UP000231658">
    <property type="component" value="Unassembled WGS sequence"/>
</dbReference>
<evidence type="ECO:0000313" key="2">
    <source>
        <dbReference type="Proteomes" id="UP000231658"/>
    </source>
</evidence>
<dbReference type="RefSeq" id="WP_069190109.1">
    <property type="nucleotide sequence ID" value="NZ_FLYE01000047.1"/>
</dbReference>
<gene>
    <name evidence="1" type="ORF">MTBPR1_80171</name>
</gene>